<name>A0ABU7S2S2_9ACTN</name>
<dbReference type="RefSeq" id="WP_331218031.1">
    <property type="nucleotide sequence ID" value="NZ_JAZGQK010000034.1"/>
</dbReference>
<dbReference type="Pfam" id="PF02782">
    <property type="entry name" value="FGGY_C"/>
    <property type="match status" value="1"/>
</dbReference>
<evidence type="ECO:0000313" key="7">
    <source>
        <dbReference type="EMBL" id="MEE6263093.1"/>
    </source>
</evidence>
<organism evidence="7 8">
    <name type="scientific">Plantactinospora sonchi</name>
    <dbReference type="NCBI Taxonomy" id="1544735"/>
    <lineage>
        <taxon>Bacteria</taxon>
        <taxon>Bacillati</taxon>
        <taxon>Actinomycetota</taxon>
        <taxon>Actinomycetes</taxon>
        <taxon>Micromonosporales</taxon>
        <taxon>Micromonosporaceae</taxon>
        <taxon>Plantactinospora</taxon>
    </lineage>
</organism>
<comment type="caution">
    <text evidence="7">The sequence shown here is derived from an EMBL/GenBank/DDBJ whole genome shotgun (WGS) entry which is preliminary data.</text>
</comment>
<keyword evidence="3" id="KW-0808">Transferase</keyword>
<dbReference type="PIRSF" id="PIRSF000538">
    <property type="entry name" value="GlpK"/>
    <property type="match status" value="1"/>
</dbReference>
<sequence>MRKHQPGAGRLWAGVDVGTQSLRVLVVDGDGAVAGQGAEALASRRTGDRHEQDPAGWWAALGVAFRRALRDVDPARVGAVAICGTSGTFLLTDVDGTARTPALMYDDARAQREAEEVAATGADLWARLGYATQPSWALPKLLWLLRHGHAGLRADLRAGRVALRHCGDHLATRLTGTPVATDWSSALKTGYDPDTAGWPTALLDQLDVPAGALPRVVRPGTRIGVVGPAGAAHTGLPVGVPVRAGMTDGCAAQIAAGALEAGSWNSVLGTTLVLKGVSAARLTDPAGAVYSHQHPDGGWLPGGASNVGAGVLESRFPGVDRAAMDRAAARYEPAGGLVYPLRSRGERFPFVRPDAEPFELGTFVDDADRYAAVLQGVAYVERLCYAHLRRLGADVTGPLSLTGGGTRSRYWSQLRADVLGREVTLPATAEPAFGMAVLAAAGDGHLASTARRMVRVAGVLPPRPEAAARFAEPFARFVDALVDRGHLDQEFADYAKELS</sequence>
<dbReference type="CDD" id="cd07783">
    <property type="entry name" value="ASKHA_NBD_FGGY_SePSK_AtXK1-like"/>
    <property type="match status" value="1"/>
</dbReference>
<evidence type="ECO:0000313" key="8">
    <source>
        <dbReference type="Proteomes" id="UP001332243"/>
    </source>
</evidence>
<dbReference type="EMBL" id="JAZGQK010000034">
    <property type="protein sequence ID" value="MEE6263093.1"/>
    <property type="molecule type" value="Genomic_DNA"/>
</dbReference>
<reference evidence="7 8" key="1">
    <citation type="submission" date="2024-01" db="EMBL/GenBank/DDBJ databases">
        <title>Genome insights into Plantactinospora sonchi sp. nov.</title>
        <authorList>
            <person name="Wang L."/>
        </authorList>
    </citation>
    <scope>NUCLEOTIDE SEQUENCE [LARGE SCALE GENOMIC DNA]</scope>
    <source>
        <strain evidence="7 8">NEAU-QY2</strain>
    </source>
</reference>
<protein>
    <submittedName>
        <fullName evidence="7">FGGY family carbohydrate kinase</fullName>
    </submittedName>
</protein>
<dbReference type="SUPFAM" id="SSF53067">
    <property type="entry name" value="Actin-like ATPase domain"/>
    <property type="match status" value="2"/>
</dbReference>
<dbReference type="InterPro" id="IPR018484">
    <property type="entry name" value="FGGY_N"/>
</dbReference>
<evidence type="ECO:0000259" key="5">
    <source>
        <dbReference type="Pfam" id="PF00370"/>
    </source>
</evidence>
<evidence type="ECO:0000256" key="2">
    <source>
        <dbReference type="ARBA" id="ARBA00022629"/>
    </source>
</evidence>
<comment type="similarity">
    <text evidence="1">Belongs to the FGGY kinase family.</text>
</comment>
<keyword evidence="2" id="KW-0859">Xylose metabolism</keyword>
<dbReference type="PANTHER" id="PTHR43095:SF5">
    <property type="entry name" value="XYLULOSE KINASE"/>
    <property type="match status" value="1"/>
</dbReference>
<dbReference type="PANTHER" id="PTHR43095">
    <property type="entry name" value="SUGAR KINASE"/>
    <property type="match status" value="1"/>
</dbReference>
<feature type="domain" description="Carbohydrate kinase FGGY N-terminal" evidence="5">
    <location>
        <begin position="12"/>
        <end position="254"/>
    </location>
</feature>
<accession>A0ABU7S2S2</accession>
<dbReference type="Gene3D" id="3.30.420.40">
    <property type="match status" value="2"/>
</dbReference>
<dbReference type="InterPro" id="IPR050406">
    <property type="entry name" value="FGGY_Carb_Kinase"/>
</dbReference>
<evidence type="ECO:0000259" key="6">
    <source>
        <dbReference type="Pfam" id="PF02782"/>
    </source>
</evidence>
<proteinExistence type="inferred from homology"/>
<dbReference type="InterPro" id="IPR043129">
    <property type="entry name" value="ATPase_NBD"/>
</dbReference>
<dbReference type="Proteomes" id="UP001332243">
    <property type="component" value="Unassembled WGS sequence"/>
</dbReference>
<feature type="domain" description="Carbohydrate kinase FGGY C-terminal" evidence="6">
    <location>
        <begin position="320"/>
        <end position="441"/>
    </location>
</feature>
<dbReference type="InterPro" id="IPR000577">
    <property type="entry name" value="Carb_kinase_FGGY"/>
</dbReference>
<evidence type="ECO:0000256" key="1">
    <source>
        <dbReference type="ARBA" id="ARBA00009156"/>
    </source>
</evidence>
<keyword evidence="8" id="KW-1185">Reference proteome</keyword>
<dbReference type="GO" id="GO:0016301">
    <property type="term" value="F:kinase activity"/>
    <property type="evidence" value="ECO:0007669"/>
    <property type="project" value="UniProtKB-KW"/>
</dbReference>
<dbReference type="InterPro" id="IPR018485">
    <property type="entry name" value="FGGY_C"/>
</dbReference>
<evidence type="ECO:0000256" key="4">
    <source>
        <dbReference type="ARBA" id="ARBA00022777"/>
    </source>
</evidence>
<keyword evidence="2" id="KW-0119">Carbohydrate metabolism</keyword>
<gene>
    <name evidence="7" type="ORF">V1633_31900</name>
</gene>
<dbReference type="Pfam" id="PF00370">
    <property type="entry name" value="FGGY_N"/>
    <property type="match status" value="1"/>
</dbReference>
<keyword evidence="4 7" id="KW-0418">Kinase</keyword>
<evidence type="ECO:0000256" key="3">
    <source>
        <dbReference type="ARBA" id="ARBA00022679"/>
    </source>
</evidence>